<gene>
    <name evidence="2" type="ORF">SN811_04230</name>
</gene>
<protein>
    <submittedName>
        <fullName evidence="2">Uncharacterized protein</fullName>
    </submittedName>
</protein>
<keyword evidence="1" id="KW-1133">Transmembrane helix</keyword>
<proteinExistence type="predicted"/>
<dbReference type="EMBL" id="BLAP01000024">
    <property type="protein sequence ID" value="GET11923.1"/>
    <property type="molecule type" value="Genomic_DNA"/>
</dbReference>
<comment type="caution">
    <text evidence="2">The sequence shown here is derived from an EMBL/GenBank/DDBJ whole genome shotgun (WGS) entry which is preliminary data.</text>
</comment>
<evidence type="ECO:0000313" key="2">
    <source>
        <dbReference type="EMBL" id="GET11923.1"/>
    </source>
</evidence>
<keyword evidence="1" id="KW-0472">Membrane</keyword>
<organism evidence="2">
    <name type="scientific">Ligilactobacillus agilis</name>
    <dbReference type="NCBI Taxonomy" id="1601"/>
    <lineage>
        <taxon>Bacteria</taxon>
        <taxon>Bacillati</taxon>
        <taxon>Bacillota</taxon>
        <taxon>Bacilli</taxon>
        <taxon>Lactobacillales</taxon>
        <taxon>Lactobacillaceae</taxon>
        <taxon>Ligilactobacillus</taxon>
    </lineage>
</organism>
<dbReference type="AlphaFoldDB" id="A0A6F9Y2Z1"/>
<evidence type="ECO:0000256" key="1">
    <source>
        <dbReference type="SAM" id="Phobius"/>
    </source>
</evidence>
<reference evidence="2" key="1">
    <citation type="submission" date="2019-10" db="EMBL/GenBank/DDBJ databases">
        <title>Lactobacillus agilis SN811 Whole Genome Sequencing Project.</title>
        <authorList>
            <person name="Suzuki S."/>
            <person name="Endo A."/>
            <person name="Maeno S."/>
            <person name="Shiwa Y."/>
            <person name="Matsutani M."/>
            <person name="Kajikawa A."/>
        </authorList>
    </citation>
    <scope>NUCLEOTIDE SEQUENCE</scope>
    <source>
        <strain evidence="2">SN811</strain>
    </source>
</reference>
<sequence>MEFLKLLNPFNINLLKGGYAFTILIALAFWQAFNCEGEWGL</sequence>
<accession>A0A6F9Y2Z1</accession>
<keyword evidence="1" id="KW-0812">Transmembrane</keyword>
<feature type="transmembrane region" description="Helical" evidence="1">
    <location>
        <begin position="12"/>
        <end position="33"/>
    </location>
</feature>
<name>A0A6F9Y2Z1_9LACO</name>
<dbReference type="Proteomes" id="UP000494160">
    <property type="component" value="Unassembled WGS sequence"/>
</dbReference>